<gene>
    <name evidence="2" type="ORF">SmJEL517_g02880</name>
</gene>
<feature type="compositionally biased region" description="Acidic residues" evidence="1">
    <location>
        <begin position="26"/>
        <end position="39"/>
    </location>
</feature>
<comment type="caution">
    <text evidence="2">The sequence shown here is derived from an EMBL/GenBank/DDBJ whole genome shotgun (WGS) entry which is preliminary data.</text>
</comment>
<protein>
    <submittedName>
        <fullName evidence="2">Uncharacterized protein</fullName>
    </submittedName>
</protein>
<dbReference type="GeneID" id="42004105"/>
<evidence type="ECO:0000256" key="1">
    <source>
        <dbReference type="SAM" id="MobiDB-lite"/>
    </source>
</evidence>
<feature type="compositionally biased region" description="Low complexity" evidence="1">
    <location>
        <begin position="268"/>
        <end position="279"/>
    </location>
</feature>
<organism evidence="2 3">
    <name type="scientific">Synchytrium microbalum</name>
    <dbReference type="NCBI Taxonomy" id="1806994"/>
    <lineage>
        <taxon>Eukaryota</taxon>
        <taxon>Fungi</taxon>
        <taxon>Fungi incertae sedis</taxon>
        <taxon>Chytridiomycota</taxon>
        <taxon>Chytridiomycota incertae sedis</taxon>
        <taxon>Chytridiomycetes</taxon>
        <taxon>Synchytriales</taxon>
        <taxon>Synchytriaceae</taxon>
        <taxon>Synchytrium</taxon>
    </lineage>
</organism>
<dbReference type="RefSeq" id="XP_031025183.1">
    <property type="nucleotide sequence ID" value="XM_031168808.1"/>
</dbReference>
<reference evidence="2 3" key="1">
    <citation type="journal article" date="2019" name="Sci. Rep.">
        <title>Comparative genomics of chytrid fungi reveal insights into the obligate biotrophic and pathogenic lifestyle of Synchytrium endobioticum.</title>
        <authorList>
            <person name="van de Vossenberg B.T.L.H."/>
            <person name="Warris S."/>
            <person name="Nguyen H.D.T."/>
            <person name="van Gent-Pelzer M.P.E."/>
            <person name="Joly D.L."/>
            <person name="van de Geest H.C."/>
            <person name="Bonants P.J.M."/>
            <person name="Smith D.S."/>
            <person name="Levesque C.A."/>
            <person name="van der Lee T.A.J."/>
        </authorList>
    </citation>
    <scope>NUCLEOTIDE SEQUENCE [LARGE SCALE GENOMIC DNA]</scope>
    <source>
        <strain evidence="2 3">JEL517</strain>
    </source>
</reference>
<keyword evidence="3" id="KW-1185">Reference proteome</keyword>
<feature type="compositionally biased region" description="Low complexity" evidence="1">
    <location>
        <begin position="459"/>
        <end position="488"/>
    </location>
</feature>
<name>A0A507CA95_9FUNG</name>
<dbReference type="STRING" id="1806994.A0A507CA95"/>
<accession>A0A507CA95</accession>
<sequence>MYFTEPTVTTTTATVFEERAAKGYAEDDDDSDADDDEEDAASKWVRQQRNMIEYYDQKTTEHRILVTAISSDAPSGFKWIRCINCDTTVYGYQIGGVSILSDDLMPRTSEIYISQGNLLNADDIEAQKMALDYSPTFRIRLIQLNLQPAPIDVTAMPQSFQTAFESLQSNLLTYIHQKRLETDALIAEYTVSQNAKFEKESATARSERETLWSRICLVNQEALSQQPIPSVIPQSVNNTTTQQQQILDPLNSNSNRSSKTSPPNSFGTSVSSLTSTLSSDPLYGSLQADRTWPINPRKRASYVPPSLPPNVRIPILPNPPIVSNTSNVVPPGDNSSVPSSPVKALTPPPRRIKSALSLSSLTGQGMSSKNLRVTFADQPVELFSRKPLDLHKDTTGLFSLDGFEDHISSPIKPPLHNDESDSDAEDFTTSKSQSRPSELFGTSLPIDIASPGLQSLLASRPSMTNSSTSSTQTANGNVNNNSNTNNQQKRTINPMAHNEGSGIVQVDGMTLGIDAKTAQELLDDDTVFVAPHVLTASLKAESTFDRPSSFKQARLMTV</sequence>
<feature type="region of interest" description="Disordered" evidence="1">
    <location>
        <begin position="19"/>
        <end position="39"/>
    </location>
</feature>
<feature type="compositionally biased region" description="Polar residues" evidence="1">
    <location>
        <begin position="250"/>
        <end position="267"/>
    </location>
</feature>
<feature type="region of interest" description="Disordered" evidence="1">
    <location>
        <begin position="408"/>
        <end position="444"/>
    </location>
</feature>
<dbReference type="EMBL" id="QEAO01000013">
    <property type="protein sequence ID" value="TPX34463.1"/>
    <property type="molecule type" value="Genomic_DNA"/>
</dbReference>
<evidence type="ECO:0000313" key="3">
    <source>
        <dbReference type="Proteomes" id="UP000319731"/>
    </source>
</evidence>
<proteinExistence type="predicted"/>
<feature type="compositionally biased region" description="Polar residues" evidence="1">
    <location>
        <begin position="427"/>
        <end position="436"/>
    </location>
</feature>
<dbReference type="AlphaFoldDB" id="A0A507CA95"/>
<dbReference type="Proteomes" id="UP000319731">
    <property type="component" value="Unassembled WGS sequence"/>
</dbReference>
<feature type="region of interest" description="Disordered" evidence="1">
    <location>
        <begin position="248"/>
        <end position="280"/>
    </location>
</feature>
<feature type="region of interest" description="Disordered" evidence="1">
    <location>
        <begin position="458"/>
        <end position="489"/>
    </location>
</feature>
<dbReference type="OrthoDB" id="2138366at2759"/>
<evidence type="ECO:0000313" key="2">
    <source>
        <dbReference type="EMBL" id="TPX34463.1"/>
    </source>
</evidence>